<organism evidence="1">
    <name type="scientific">uncultured Caudovirales phage</name>
    <dbReference type="NCBI Taxonomy" id="2100421"/>
    <lineage>
        <taxon>Viruses</taxon>
        <taxon>Duplodnaviria</taxon>
        <taxon>Heunggongvirae</taxon>
        <taxon>Uroviricota</taxon>
        <taxon>Caudoviricetes</taxon>
        <taxon>Peduoviridae</taxon>
        <taxon>Maltschvirus</taxon>
        <taxon>Maltschvirus maltsch</taxon>
    </lineage>
</organism>
<dbReference type="GO" id="GO:0004527">
    <property type="term" value="F:exonuclease activity"/>
    <property type="evidence" value="ECO:0007669"/>
    <property type="project" value="UniProtKB-KW"/>
</dbReference>
<keyword evidence="1" id="KW-0269">Exonuclease</keyword>
<keyword evidence="1" id="KW-0540">Nuclease</keyword>
<keyword evidence="1" id="KW-0378">Hydrolase</keyword>
<reference evidence="1" key="1">
    <citation type="submission" date="2020-05" db="EMBL/GenBank/DDBJ databases">
        <authorList>
            <person name="Chiriac C."/>
            <person name="Salcher M."/>
            <person name="Ghai R."/>
            <person name="Kavagutti S V."/>
        </authorList>
    </citation>
    <scope>NUCLEOTIDE SEQUENCE</scope>
</reference>
<sequence length="313" mass="35724">MKTALVIDWPSIDAGPNGVMSEWEWQVTLELMRLAGFKPDLIRPAYSKYAAKWTDLFVGGKPGGELVPAAKAGRDKLVEELKGYDIALTMGPHAMFCLTGETKIDTYRGTHIDSPYVEGLQVVPTYAPTLYARLAWNERPVVVSAMRKAQTRFVDKPRTIYLPDSVADLYAFSTQHIGDEIVFDVETNKACRITEFSLATSSSCCLYVQLEDRNFSSVWSEQDELDIWLWLRFLAQRKDLAWGFHNATYDLTYLDKYGIRPRGHVFDTMLRHHAWQPEWEKSLGFLAALHLPTRAWKHLRTQAKKDFNKAGAL</sequence>
<proteinExistence type="predicted"/>
<dbReference type="Gene3D" id="3.30.420.10">
    <property type="entry name" value="Ribonuclease H-like superfamily/Ribonuclease H"/>
    <property type="match status" value="1"/>
</dbReference>
<dbReference type="InterPro" id="IPR036397">
    <property type="entry name" value="RNaseH_sf"/>
</dbReference>
<accession>A0A6J7X5H1</accession>
<dbReference type="EMBL" id="LR798334">
    <property type="protein sequence ID" value="CAB5224355.1"/>
    <property type="molecule type" value="Genomic_DNA"/>
</dbReference>
<dbReference type="SUPFAM" id="SSF53098">
    <property type="entry name" value="Ribonuclease H-like"/>
    <property type="match status" value="1"/>
</dbReference>
<protein>
    <submittedName>
        <fullName evidence="1">3'-5' exonuclease domain containing protein</fullName>
    </submittedName>
</protein>
<name>A0A6J7X5H1_9CAUD</name>
<gene>
    <name evidence="1" type="ORF">UFOVP735_59</name>
</gene>
<dbReference type="InterPro" id="IPR012337">
    <property type="entry name" value="RNaseH-like_sf"/>
</dbReference>
<evidence type="ECO:0000313" key="1">
    <source>
        <dbReference type="EMBL" id="CAB5224355.1"/>
    </source>
</evidence>
<dbReference type="GO" id="GO:0003676">
    <property type="term" value="F:nucleic acid binding"/>
    <property type="evidence" value="ECO:0007669"/>
    <property type="project" value="InterPro"/>
</dbReference>